<gene>
    <name evidence="3" type="ORF">FE251_07110</name>
</gene>
<feature type="transmembrane region" description="Helical" evidence="2">
    <location>
        <begin position="74"/>
        <end position="94"/>
    </location>
</feature>
<evidence type="ECO:0000256" key="2">
    <source>
        <dbReference type="SAM" id="Phobius"/>
    </source>
</evidence>
<name>A0ABX5VL19_9MICO</name>
<feature type="compositionally biased region" description="Basic and acidic residues" evidence="1">
    <location>
        <begin position="164"/>
        <end position="192"/>
    </location>
</feature>
<evidence type="ECO:0000313" key="4">
    <source>
        <dbReference type="Proteomes" id="UP000313948"/>
    </source>
</evidence>
<accession>A0ABX5VL19</accession>
<dbReference type="RefSeq" id="WP_139948356.1">
    <property type="nucleotide sequence ID" value="NZ_CP040899.1"/>
</dbReference>
<keyword evidence="2" id="KW-0472">Membrane</keyword>
<dbReference type="EMBL" id="CP040899">
    <property type="protein sequence ID" value="QDB79167.1"/>
    <property type="molecule type" value="Genomic_DNA"/>
</dbReference>
<dbReference type="InterPro" id="IPR019051">
    <property type="entry name" value="Trp_biosyn_TM_oprn/chp"/>
</dbReference>
<keyword evidence="2" id="KW-1133">Transmembrane helix</keyword>
<keyword evidence="2" id="KW-0812">Transmembrane</keyword>
<evidence type="ECO:0000256" key="1">
    <source>
        <dbReference type="SAM" id="MobiDB-lite"/>
    </source>
</evidence>
<sequence>MSRGRVVLAVLVLGVLGFALSALTWGSTEVPTVLAQRTVTVSGGDASPVTTAASLAVLATGLALALGGRWVTRVCAGALVVLGGALGAAAIGFLRDPRPRLETAAAQVSGVRETLGTPEVTAWPYLTIALGALVAAAAVLVVRIPTVQAGRRFERTAGQDAAGDPERDERVRAMDDWDALGRGEDPTARDHG</sequence>
<feature type="region of interest" description="Disordered" evidence="1">
    <location>
        <begin position="155"/>
        <end position="192"/>
    </location>
</feature>
<proteinExistence type="predicted"/>
<evidence type="ECO:0000313" key="3">
    <source>
        <dbReference type="EMBL" id="QDB79167.1"/>
    </source>
</evidence>
<reference evidence="3 4" key="1">
    <citation type="submission" date="2019-05" db="EMBL/GenBank/DDBJ databases">
        <title>Georgenia *** sp. nov., and Georgenia *** sp. nov., isolated from the intestinal contents of plateau pika (Ochotona curzoniae) in the Qinghai-Tibet plateau of China.</title>
        <authorList>
            <person name="Tian Z."/>
        </authorList>
    </citation>
    <scope>NUCLEOTIDE SEQUENCE [LARGE SCALE GENOMIC DNA]</scope>
    <source>
        <strain evidence="3 4">Z294</strain>
    </source>
</reference>
<keyword evidence="4" id="KW-1185">Reference proteome</keyword>
<dbReference type="Pfam" id="PF09534">
    <property type="entry name" value="Trp_oprn_chp"/>
    <property type="match status" value="1"/>
</dbReference>
<evidence type="ECO:0008006" key="5">
    <source>
        <dbReference type="Google" id="ProtNLM"/>
    </source>
</evidence>
<dbReference type="Proteomes" id="UP000313948">
    <property type="component" value="Chromosome"/>
</dbReference>
<protein>
    <recommendedName>
        <fullName evidence="5">Trp biosynthesis-associated membrane protein</fullName>
    </recommendedName>
</protein>
<feature type="transmembrane region" description="Helical" evidence="2">
    <location>
        <begin position="51"/>
        <end position="67"/>
    </location>
</feature>
<feature type="transmembrane region" description="Helical" evidence="2">
    <location>
        <begin position="122"/>
        <end position="142"/>
    </location>
</feature>
<organism evidence="3 4">
    <name type="scientific">Georgenia wutianyii</name>
    <dbReference type="NCBI Taxonomy" id="2585135"/>
    <lineage>
        <taxon>Bacteria</taxon>
        <taxon>Bacillati</taxon>
        <taxon>Actinomycetota</taxon>
        <taxon>Actinomycetes</taxon>
        <taxon>Micrococcales</taxon>
        <taxon>Bogoriellaceae</taxon>
        <taxon>Georgenia</taxon>
    </lineage>
</organism>